<name>A0A699Q577_TANCI</name>
<accession>A0A699Q577</accession>
<dbReference type="AlphaFoldDB" id="A0A699Q577"/>
<sequence length="37" mass="4015">ISYLLVVSSKMESSKVARWRGGVAGGGEAERVEEVNY</sequence>
<gene>
    <name evidence="1" type="ORF">Tci_827352</name>
</gene>
<dbReference type="EMBL" id="BKCJ010964982">
    <property type="protein sequence ID" value="GFC55382.1"/>
    <property type="molecule type" value="Genomic_DNA"/>
</dbReference>
<protein>
    <submittedName>
        <fullName evidence="1">Uncharacterized protein</fullName>
    </submittedName>
</protein>
<feature type="non-terminal residue" evidence="1">
    <location>
        <position position="1"/>
    </location>
</feature>
<reference evidence="1" key="1">
    <citation type="journal article" date="2019" name="Sci. Rep.">
        <title>Draft genome of Tanacetum cinerariifolium, the natural source of mosquito coil.</title>
        <authorList>
            <person name="Yamashiro T."/>
            <person name="Shiraishi A."/>
            <person name="Satake H."/>
            <person name="Nakayama K."/>
        </authorList>
    </citation>
    <scope>NUCLEOTIDE SEQUENCE</scope>
</reference>
<comment type="caution">
    <text evidence="1">The sequence shown here is derived from an EMBL/GenBank/DDBJ whole genome shotgun (WGS) entry which is preliminary data.</text>
</comment>
<proteinExistence type="predicted"/>
<organism evidence="1">
    <name type="scientific">Tanacetum cinerariifolium</name>
    <name type="common">Dalmatian daisy</name>
    <name type="synonym">Chrysanthemum cinerariifolium</name>
    <dbReference type="NCBI Taxonomy" id="118510"/>
    <lineage>
        <taxon>Eukaryota</taxon>
        <taxon>Viridiplantae</taxon>
        <taxon>Streptophyta</taxon>
        <taxon>Embryophyta</taxon>
        <taxon>Tracheophyta</taxon>
        <taxon>Spermatophyta</taxon>
        <taxon>Magnoliopsida</taxon>
        <taxon>eudicotyledons</taxon>
        <taxon>Gunneridae</taxon>
        <taxon>Pentapetalae</taxon>
        <taxon>asterids</taxon>
        <taxon>campanulids</taxon>
        <taxon>Asterales</taxon>
        <taxon>Asteraceae</taxon>
        <taxon>Asteroideae</taxon>
        <taxon>Anthemideae</taxon>
        <taxon>Anthemidinae</taxon>
        <taxon>Tanacetum</taxon>
    </lineage>
</organism>
<evidence type="ECO:0000313" key="1">
    <source>
        <dbReference type="EMBL" id="GFC55382.1"/>
    </source>
</evidence>